<dbReference type="Pfam" id="PF17131">
    <property type="entry name" value="LolA_like"/>
    <property type="match status" value="1"/>
</dbReference>
<dbReference type="EMBL" id="JACCKB010000028">
    <property type="protein sequence ID" value="NYZ67690.1"/>
    <property type="molecule type" value="Genomic_DNA"/>
</dbReference>
<accession>A0A853I137</accession>
<name>A0A853I137_9GAMM</name>
<feature type="signal peptide" evidence="1">
    <location>
        <begin position="1"/>
        <end position="23"/>
    </location>
</feature>
<proteinExistence type="predicted"/>
<organism evidence="3 4">
    <name type="scientific">Spartinivicinus marinus</name>
    <dbReference type="NCBI Taxonomy" id="2994442"/>
    <lineage>
        <taxon>Bacteria</taxon>
        <taxon>Pseudomonadati</taxon>
        <taxon>Pseudomonadota</taxon>
        <taxon>Gammaproteobacteria</taxon>
        <taxon>Oceanospirillales</taxon>
        <taxon>Zooshikellaceae</taxon>
        <taxon>Spartinivicinus</taxon>
    </lineage>
</organism>
<evidence type="ECO:0000256" key="1">
    <source>
        <dbReference type="SAM" id="SignalP"/>
    </source>
</evidence>
<keyword evidence="4" id="KW-1185">Reference proteome</keyword>
<keyword evidence="3" id="KW-0449">Lipoprotein</keyword>
<sequence>MKPTQWLSRLFLFGWFISLPVFAASDAEVLAKRVYERPDGDDRASFGYMVLVEEGHKPRVRGMFSYGKDKSYSDVWSLIRFTSPKDIANTGLLTLDSEAKDSEQWVYLPGLDRVRRISSSRKGGRFVGSDIFYEDLQNRLYTKDNHKVLGKAKVNKLDAIILESIPKKADDSAYSKKVSWIHESSLIALKVEYYQDGATKPMKRLIVNKINKTQGYWTVLESTVTDLDSGHKTIMKVKNVLYDQGLADDMFTVQVLEDPSRETKYRPKQLEQK</sequence>
<evidence type="ECO:0000313" key="4">
    <source>
        <dbReference type="Proteomes" id="UP000569732"/>
    </source>
</evidence>
<protein>
    <submittedName>
        <fullName evidence="3">Outer membrane lipoprotein-sorting protein</fullName>
    </submittedName>
</protein>
<dbReference type="CDD" id="cd16329">
    <property type="entry name" value="LolA_like"/>
    <property type="match status" value="1"/>
</dbReference>
<dbReference type="AlphaFoldDB" id="A0A853I137"/>
<dbReference type="RefSeq" id="WP_180569709.1">
    <property type="nucleotide sequence ID" value="NZ_JACCKB010000028.1"/>
</dbReference>
<dbReference type="Gene3D" id="2.50.20.10">
    <property type="entry name" value="Lipoprotein localisation LolA/LolB/LppX"/>
    <property type="match status" value="1"/>
</dbReference>
<evidence type="ECO:0000313" key="3">
    <source>
        <dbReference type="EMBL" id="NYZ67690.1"/>
    </source>
</evidence>
<gene>
    <name evidence="3" type="ORF">H0A36_16885</name>
</gene>
<comment type="caution">
    <text evidence="3">The sequence shown here is derived from an EMBL/GenBank/DDBJ whole genome shotgun (WGS) entry which is preliminary data.</text>
</comment>
<reference evidence="3 4" key="1">
    <citation type="submission" date="2020-07" db="EMBL/GenBank/DDBJ databases">
        <title>Endozoicomonas sp. nov., isolated from sediment.</title>
        <authorList>
            <person name="Gu T."/>
        </authorList>
    </citation>
    <scope>NUCLEOTIDE SEQUENCE [LARGE SCALE GENOMIC DNA]</scope>
    <source>
        <strain evidence="3 4">SM1973</strain>
    </source>
</reference>
<dbReference type="InterPro" id="IPR033399">
    <property type="entry name" value="TP_0789-like"/>
</dbReference>
<feature type="domain" description="Uncharacterized protein TP-0789" evidence="2">
    <location>
        <begin position="75"/>
        <end position="257"/>
    </location>
</feature>
<dbReference type="Proteomes" id="UP000569732">
    <property type="component" value="Unassembled WGS sequence"/>
</dbReference>
<evidence type="ECO:0000259" key="2">
    <source>
        <dbReference type="Pfam" id="PF17131"/>
    </source>
</evidence>
<keyword evidence="1" id="KW-0732">Signal</keyword>
<feature type="chain" id="PRO_5033013569" evidence="1">
    <location>
        <begin position="24"/>
        <end position="273"/>
    </location>
</feature>